<dbReference type="SMART" id="SM00028">
    <property type="entry name" value="TPR"/>
    <property type="match status" value="4"/>
</dbReference>
<dbReference type="Pfam" id="PF08241">
    <property type="entry name" value="Methyltransf_11"/>
    <property type="match status" value="1"/>
</dbReference>
<dbReference type="InterPro" id="IPR019734">
    <property type="entry name" value="TPR_rpt"/>
</dbReference>
<dbReference type="EMBL" id="JAFIWB010000007">
    <property type="protein sequence ID" value="MBN6102366.1"/>
    <property type="molecule type" value="Genomic_DNA"/>
</dbReference>
<dbReference type="InterPro" id="IPR011990">
    <property type="entry name" value="TPR-like_helical_dom_sf"/>
</dbReference>
<dbReference type="Pfam" id="PF13432">
    <property type="entry name" value="TPR_16"/>
    <property type="match status" value="1"/>
</dbReference>
<dbReference type="SUPFAM" id="SSF53335">
    <property type="entry name" value="S-adenosyl-L-methionine-dependent methyltransferases"/>
    <property type="match status" value="1"/>
</dbReference>
<evidence type="ECO:0000313" key="5">
    <source>
        <dbReference type="EMBL" id="MBN6102366.1"/>
    </source>
</evidence>
<evidence type="ECO:0000259" key="4">
    <source>
        <dbReference type="Pfam" id="PF08241"/>
    </source>
</evidence>
<sequence length="456" mass="49226">MQQAGAALARHGDAEAVAAGMGMPAAPTLAQTIAVHRAGDLDAAERGYRDLLAQHAAHADALHFLGVLCHQRGRSDEAQRLIERALTLISAYPDAHNNLGNVHKECARLAEAEACYRRALACAPSHHNALSNLAVVLEAQARLDEAFLAYAQLLQQVPGFAHGHYLFGLFLRNHAQQHEHLEQSAECFRTAWQLDPANLRALEALGTAWYLLGRHDEAVAVYRDWLVRDPHNAVARHMLAACGGSAAPPRADDAYVREVFDGFAESFDEQLLNNLEYRAPQLLATELAQVLHAPSAALDVLDAGCGTGLCAPLLRPHARQLAGVDLSGGMIDKARQRGGYDALVVGELTAYLQAQPQAWDVVVSADTLVYFGDLREVCAAAHAALRGDGWLAFTVEALDAADDRVQLGASGRYRHSRAHVQAALAQAGFARVQLRADQLRKEGGAPVQGWVVLARR</sequence>
<name>A0ABS3B1G2_9XANT</name>
<dbReference type="InterPro" id="IPR052943">
    <property type="entry name" value="TMTC_O-mannosyl-trnsfr"/>
</dbReference>
<dbReference type="CDD" id="cd02440">
    <property type="entry name" value="AdoMet_MTases"/>
    <property type="match status" value="1"/>
</dbReference>
<evidence type="ECO:0000256" key="1">
    <source>
        <dbReference type="ARBA" id="ARBA00022737"/>
    </source>
</evidence>
<feature type="repeat" description="TPR" evidence="3">
    <location>
        <begin position="199"/>
        <end position="232"/>
    </location>
</feature>
<dbReference type="InterPro" id="IPR029063">
    <property type="entry name" value="SAM-dependent_MTases_sf"/>
</dbReference>
<dbReference type="Pfam" id="PF07719">
    <property type="entry name" value="TPR_2"/>
    <property type="match status" value="1"/>
</dbReference>
<dbReference type="InterPro" id="IPR013216">
    <property type="entry name" value="Methyltransf_11"/>
</dbReference>
<keyword evidence="6" id="KW-1185">Reference proteome</keyword>
<dbReference type="PROSITE" id="PS50005">
    <property type="entry name" value="TPR"/>
    <property type="match status" value="2"/>
</dbReference>
<accession>A0ABS3B1G2</accession>
<evidence type="ECO:0000256" key="2">
    <source>
        <dbReference type="ARBA" id="ARBA00022803"/>
    </source>
</evidence>
<feature type="domain" description="Methyltransferase type 11" evidence="4">
    <location>
        <begin position="301"/>
        <end position="393"/>
    </location>
</feature>
<dbReference type="PANTHER" id="PTHR44809:SF1">
    <property type="entry name" value="PROTEIN O-MANNOSYL-TRANSFERASE TMTC1"/>
    <property type="match status" value="1"/>
</dbReference>
<evidence type="ECO:0000313" key="6">
    <source>
        <dbReference type="Proteomes" id="UP000695802"/>
    </source>
</evidence>
<keyword evidence="2 3" id="KW-0802">TPR repeat</keyword>
<dbReference type="SUPFAM" id="SSF48452">
    <property type="entry name" value="TPR-like"/>
    <property type="match status" value="1"/>
</dbReference>
<dbReference type="InterPro" id="IPR013105">
    <property type="entry name" value="TPR_2"/>
</dbReference>
<proteinExistence type="predicted"/>
<dbReference type="PANTHER" id="PTHR44809">
    <property type="match status" value="1"/>
</dbReference>
<organism evidence="5 6">
    <name type="scientific">Xanthomonas bonasiae</name>
    <dbReference type="NCBI Taxonomy" id="2810351"/>
    <lineage>
        <taxon>Bacteria</taxon>
        <taxon>Pseudomonadati</taxon>
        <taxon>Pseudomonadota</taxon>
        <taxon>Gammaproteobacteria</taxon>
        <taxon>Lysobacterales</taxon>
        <taxon>Lysobacteraceae</taxon>
        <taxon>Xanthomonas</taxon>
    </lineage>
</organism>
<feature type="repeat" description="TPR" evidence="3">
    <location>
        <begin position="93"/>
        <end position="126"/>
    </location>
</feature>
<dbReference type="Proteomes" id="UP000695802">
    <property type="component" value="Unassembled WGS sequence"/>
</dbReference>
<dbReference type="Gene3D" id="1.25.40.10">
    <property type="entry name" value="Tetratricopeptide repeat domain"/>
    <property type="match status" value="3"/>
</dbReference>
<evidence type="ECO:0000256" key="3">
    <source>
        <dbReference type="PROSITE-ProRule" id="PRU00339"/>
    </source>
</evidence>
<comment type="caution">
    <text evidence="5">The sequence shown here is derived from an EMBL/GenBank/DDBJ whole genome shotgun (WGS) entry which is preliminary data.</text>
</comment>
<dbReference type="Pfam" id="PF13176">
    <property type="entry name" value="TPR_7"/>
    <property type="match status" value="1"/>
</dbReference>
<dbReference type="Gene3D" id="3.40.50.150">
    <property type="entry name" value="Vaccinia Virus protein VP39"/>
    <property type="match status" value="1"/>
</dbReference>
<protein>
    <submittedName>
        <fullName evidence="5">Tetratricopeptide repeat protein</fullName>
    </submittedName>
</protein>
<reference evidence="5 6" key="1">
    <citation type="submission" date="2021-02" db="EMBL/GenBank/DDBJ databases">
        <title>Taxonomically Unique Crown Gall-Associated Xanthomonas Stains Have Deficiency in Virulence Repertories.</title>
        <authorList>
            <person name="Mafakheri H."/>
            <person name="Taghavi S.M."/>
            <person name="Dimkic I."/>
            <person name="Nemanja K."/>
            <person name="Osdaghi E."/>
        </authorList>
    </citation>
    <scope>NUCLEOTIDE SEQUENCE [LARGE SCALE GENOMIC DNA]</scope>
    <source>
        <strain evidence="5 6">FX4</strain>
    </source>
</reference>
<keyword evidence="1" id="KW-0677">Repeat</keyword>
<gene>
    <name evidence="5" type="ORF">JR064_09330</name>
</gene>